<protein>
    <submittedName>
        <fullName evidence="1">Primosomal replication protein N</fullName>
    </submittedName>
</protein>
<dbReference type="EMBL" id="JMTB01000048">
    <property type="protein sequence ID" value="KFC08749.1"/>
    <property type="molecule type" value="Genomic_DNA"/>
</dbReference>
<proteinExistence type="predicted"/>
<dbReference type="Gene3D" id="1.20.1270.340">
    <property type="match status" value="1"/>
</dbReference>
<name>A0A085AEV4_9ENTR</name>
<dbReference type="InterPro" id="IPR038338">
    <property type="entry name" value="PriC_sf"/>
</dbReference>
<organism evidence="1 2">
    <name type="scientific">Trabulsiella guamensis ATCC 49490</name>
    <dbReference type="NCBI Taxonomy" id="1005994"/>
    <lineage>
        <taxon>Bacteria</taxon>
        <taxon>Pseudomonadati</taxon>
        <taxon>Pseudomonadota</taxon>
        <taxon>Gammaproteobacteria</taxon>
        <taxon>Enterobacterales</taxon>
        <taxon>Enterobacteriaceae</taxon>
        <taxon>Trabulsiella</taxon>
    </lineage>
</organism>
<dbReference type="OrthoDB" id="6402824at2"/>
<dbReference type="eggNOG" id="COG3923">
    <property type="taxonomic scope" value="Bacteria"/>
</dbReference>
<dbReference type="InterPro" id="IPR010890">
    <property type="entry name" value="PriC"/>
</dbReference>
<reference evidence="2" key="1">
    <citation type="submission" date="2014-05" db="EMBL/GenBank/DDBJ databases">
        <title>ATOL: Assembling a taxonomically balanced genome-scale reconstruction of the evolutionary history of the Enterobacteriaceae.</title>
        <authorList>
            <person name="Plunkett G. III"/>
            <person name="Neeno-Eckwall E.C."/>
            <person name="Glasner J.D."/>
            <person name="Perna N.T."/>
        </authorList>
    </citation>
    <scope>NUCLEOTIDE SEQUENCE [LARGE SCALE GENOMIC DNA]</scope>
    <source>
        <strain evidence="2">ATCC 49490</strain>
    </source>
</reference>
<evidence type="ECO:0000313" key="1">
    <source>
        <dbReference type="EMBL" id="KFC08749.1"/>
    </source>
</evidence>
<keyword evidence="2" id="KW-1185">Reference proteome</keyword>
<evidence type="ECO:0000313" key="2">
    <source>
        <dbReference type="Proteomes" id="UP000028630"/>
    </source>
</evidence>
<dbReference type="Pfam" id="PF07445">
    <property type="entry name" value="PriC"/>
    <property type="match status" value="1"/>
</dbReference>
<sequence>MKTDSLLQTLEKQLAMLEARAAPLANFATLGPRFDRQLFQTRSTRLEACLTEARHNLNALKQAVEQQQLPQIAWLAEHLAAQMEAILRETDAWSLRSWDTGSPALTRWQRKRLQHQEYERRLLALWREREQLLAQATGFEEQQRLSREVETCAGRLQRCQKALQDIEAVLARMTR</sequence>
<accession>A0A085AEV4</accession>
<dbReference type="AlphaFoldDB" id="A0A085AEV4"/>
<dbReference type="RefSeq" id="WP_038155025.1">
    <property type="nucleotide sequence ID" value="NZ_JMTB01000048.1"/>
</dbReference>
<dbReference type="Proteomes" id="UP000028630">
    <property type="component" value="Unassembled WGS sequence"/>
</dbReference>
<comment type="caution">
    <text evidence="1">The sequence shown here is derived from an EMBL/GenBank/DDBJ whole genome shotgun (WGS) entry which is preliminary data.</text>
</comment>
<gene>
    <name evidence="1" type="primary">priC</name>
    <name evidence="1" type="ORF">GTGU_01287</name>
</gene>
<dbReference type="NCBIfam" id="NF007500">
    <property type="entry name" value="PRK10093.1"/>
    <property type="match status" value="1"/>
</dbReference>